<evidence type="ECO:0000256" key="2">
    <source>
        <dbReference type="ARBA" id="ARBA00022490"/>
    </source>
</evidence>
<gene>
    <name evidence="5 7" type="primary">dltC</name>
    <name evidence="7" type="ORF">IAD16_08155</name>
</gene>
<evidence type="ECO:0000256" key="4">
    <source>
        <dbReference type="ARBA" id="ARBA00023316"/>
    </source>
</evidence>
<dbReference type="Pfam" id="PF00550">
    <property type="entry name" value="PP-binding"/>
    <property type="match status" value="1"/>
</dbReference>
<comment type="similarity">
    <text evidence="5">Belongs to the DltC family.</text>
</comment>
<dbReference type="InterPro" id="IPR009081">
    <property type="entry name" value="PP-bd_ACP"/>
</dbReference>
<comment type="caution">
    <text evidence="7">The sequence shown here is derived from an EMBL/GenBank/DDBJ whole genome shotgun (WGS) entry which is preliminary data.</text>
</comment>
<feature type="modified residue" description="O-(pantetheine 4'-phosphoryl)serine" evidence="5">
    <location>
        <position position="36"/>
    </location>
</feature>
<accession>A0A9D1I4Q1</accession>
<evidence type="ECO:0000256" key="1">
    <source>
        <dbReference type="ARBA" id="ARBA00022450"/>
    </source>
</evidence>
<dbReference type="AlphaFoldDB" id="A0A9D1I4Q1"/>
<dbReference type="HAMAP" id="MF_00565">
    <property type="entry name" value="DltC"/>
    <property type="match status" value="1"/>
</dbReference>
<dbReference type="PROSITE" id="PS50075">
    <property type="entry name" value="CARRIER"/>
    <property type="match status" value="1"/>
</dbReference>
<keyword evidence="7" id="KW-0436">Ligase</keyword>
<organism evidence="7 8">
    <name type="scientific">Candidatus Fimisoma avicola</name>
    <dbReference type="NCBI Taxonomy" id="2840826"/>
    <lineage>
        <taxon>Bacteria</taxon>
        <taxon>Bacillati</taxon>
        <taxon>Bacillota</taxon>
        <taxon>Clostridia</taxon>
        <taxon>Eubacteriales</taxon>
        <taxon>Candidatus Fimisoma</taxon>
    </lineage>
</organism>
<dbReference type="EMBL" id="DVMO01000125">
    <property type="protein sequence ID" value="HIU28336.1"/>
    <property type="molecule type" value="Genomic_DNA"/>
</dbReference>
<keyword evidence="2 5" id="KW-0963">Cytoplasm</keyword>
<dbReference type="Proteomes" id="UP000824091">
    <property type="component" value="Unassembled WGS sequence"/>
</dbReference>
<dbReference type="GO" id="GO:0016874">
    <property type="term" value="F:ligase activity"/>
    <property type="evidence" value="ECO:0007669"/>
    <property type="project" value="UniProtKB-KW"/>
</dbReference>
<keyword evidence="1 5" id="KW-0596">Phosphopantetheine</keyword>
<evidence type="ECO:0000259" key="6">
    <source>
        <dbReference type="PROSITE" id="PS50075"/>
    </source>
</evidence>
<dbReference type="NCBIfam" id="NF003464">
    <property type="entry name" value="PRK05087.1"/>
    <property type="match status" value="1"/>
</dbReference>
<dbReference type="InterPro" id="IPR003230">
    <property type="entry name" value="DltC"/>
</dbReference>
<keyword evidence="4 5" id="KW-0961">Cell wall biogenesis/degradation</keyword>
<comment type="function">
    <text evidence="5">Carrier protein involved in the D-alanylation of lipoteichoic acid (LTA). The loading of thioester-linked D-alanine onto DltC is catalyzed by D-alanine--D-alanyl carrier protein ligase DltA. The DltC-carried D-alanyl group is further transferred to cell membrane phosphatidylglycerol (PG) by forming an ester bond, probably catalyzed by DltD. D-alanylation of LTA plays an important role in modulating the properties of the cell wall in Gram-positive bacteria, influencing the net charge of the cell wall.</text>
</comment>
<comment type="PTM">
    <text evidence="5">4'-phosphopantetheine is transferred from CoA to a specific serine of apo-DCP.</text>
</comment>
<dbReference type="NCBIfam" id="TIGR01688">
    <property type="entry name" value="dltC"/>
    <property type="match status" value="1"/>
</dbReference>
<keyword evidence="3 5" id="KW-0597">Phosphoprotein</keyword>
<comment type="pathway">
    <text evidence="5">Cell wall biogenesis; lipoteichoic acid biosynthesis.</text>
</comment>
<dbReference type="SUPFAM" id="SSF47336">
    <property type="entry name" value="ACP-like"/>
    <property type="match status" value="1"/>
</dbReference>
<reference evidence="7" key="1">
    <citation type="submission" date="2020-10" db="EMBL/GenBank/DDBJ databases">
        <authorList>
            <person name="Gilroy R."/>
        </authorList>
    </citation>
    <scope>NUCLEOTIDE SEQUENCE</scope>
    <source>
        <strain evidence="7">11300</strain>
    </source>
</reference>
<protein>
    <recommendedName>
        <fullName evidence="5">D-alanyl carrier protein</fullName>
        <shortName evidence="5">DCP</shortName>
    </recommendedName>
    <alternativeName>
        <fullName evidence="5">D-alanine--poly(phosphoribitol) ligase subunit 2</fullName>
    </alternativeName>
</protein>
<sequence length="78" mass="8722">MQVREVVLSLLEEICGDDAVRADGDINLLDEDLIDSLDYTELLVGIEEALSVTMAPSEFTREEMDTPNKIIAQVLKRL</sequence>
<dbReference type="GO" id="GO:0005737">
    <property type="term" value="C:cytoplasm"/>
    <property type="evidence" value="ECO:0007669"/>
    <property type="project" value="UniProtKB-SubCell"/>
</dbReference>
<feature type="domain" description="Carrier" evidence="6">
    <location>
        <begin position="1"/>
        <end position="78"/>
    </location>
</feature>
<dbReference type="GO" id="GO:0071555">
    <property type="term" value="P:cell wall organization"/>
    <property type="evidence" value="ECO:0007669"/>
    <property type="project" value="UniProtKB-KW"/>
</dbReference>
<evidence type="ECO:0000313" key="8">
    <source>
        <dbReference type="Proteomes" id="UP000824091"/>
    </source>
</evidence>
<comment type="subcellular location">
    <subcellularLocation>
        <location evidence="5">Cytoplasm</location>
    </subcellularLocation>
</comment>
<proteinExistence type="inferred from homology"/>
<dbReference type="Gene3D" id="1.10.1200.10">
    <property type="entry name" value="ACP-like"/>
    <property type="match status" value="1"/>
</dbReference>
<evidence type="ECO:0000256" key="5">
    <source>
        <dbReference type="HAMAP-Rule" id="MF_00565"/>
    </source>
</evidence>
<dbReference type="GO" id="GO:0036370">
    <property type="term" value="F:D-alanyl carrier activity"/>
    <property type="evidence" value="ECO:0007669"/>
    <property type="project" value="UniProtKB-UniRule"/>
</dbReference>
<dbReference type="GO" id="GO:0070395">
    <property type="term" value="P:lipoteichoic acid biosynthetic process"/>
    <property type="evidence" value="ECO:0007669"/>
    <property type="project" value="UniProtKB-UniRule"/>
</dbReference>
<reference evidence="7" key="2">
    <citation type="journal article" date="2021" name="PeerJ">
        <title>Extensive microbial diversity within the chicken gut microbiome revealed by metagenomics and culture.</title>
        <authorList>
            <person name="Gilroy R."/>
            <person name="Ravi A."/>
            <person name="Getino M."/>
            <person name="Pursley I."/>
            <person name="Horton D.L."/>
            <person name="Alikhan N.F."/>
            <person name="Baker D."/>
            <person name="Gharbi K."/>
            <person name="Hall N."/>
            <person name="Watson M."/>
            <person name="Adriaenssens E.M."/>
            <person name="Foster-Nyarko E."/>
            <person name="Jarju S."/>
            <person name="Secka A."/>
            <person name="Antonio M."/>
            <person name="Oren A."/>
            <person name="Chaudhuri R.R."/>
            <person name="La Ragione R."/>
            <person name="Hildebrand F."/>
            <person name="Pallen M.J."/>
        </authorList>
    </citation>
    <scope>NUCLEOTIDE SEQUENCE</scope>
    <source>
        <strain evidence="7">11300</strain>
    </source>
</reference>
<evidence type="ECO:0000313" key="7">
    <source>
        <dbReference type="EMBL" id="HIU28336.1"/>
    </source>
</evidence>
<evidence type="ECO:0000256" key="3">
    <source>
        <dbReference type="ARBA" id="ARBA00022553"/>
    </source>
</evidence>
<dbReference type="InterPro" id="IPR036736">
    <property type="entry name" value="ACP-like_sf"/>
</dbReference>
<name>A0A9D1I4Q1_9FIRM</name>